<proteinExistence type="predicted"/>
<keyword evidence="2" id="KW-1185">Reference proteome</keyword>
<name>A0AAV4XBN7_CAEEX</name>
<reference evidence="1 2" key="1">
    <citation type="submission" date="2021-06" db="EMBL/GenBank/DDBJ databases">
        <title>Caerostris extrusa draft genome.</title>
        <authorList>
            <person name="Kono N."/>
            <person name="Arakawa K."/>
        </authorList>
    </citation>
    <scope>NUCLEOTIDE SEQUENCE [LARGE SCALE GENOMIC DNA]</scope>
</reference>
<comment type="caution">
    <text evidence="1">The sequence shown here is derived from an EMBL/GenBank/DDBJ whole genome shotgun (WGS) entry which is preliminary data.</text>
</comment>
<gene>
    <name evidence="1" type="ORF">CEXT_291501</name>
</gene>
<accession>A0AAV4XBN7</accession>
<evidence type="ECO:0000313" key="1">
    <source>
        <dbReference type="EMBL" id="GIY92587.1"/>
    </source>
</evidence>
<evidence type="ECO:0000313" key="2">
    <source>
        <dbReference type="Proteomes" id="UP001054945"/>
    </source>
</evidence>
<dbReference type="EMBL" id="BPLR01017559">
    <property type="protein sequence ID" value="GIY92587.1"/>
    <property type="molecule type" value="Genomic_DNA"/>
</dbReference>
<dbReference type="AlphaFoldDB" id="A0AAV4XBN7"/>
<organism evidence="1 2">
    <name type="scientific">Caerostris extrusa</name>
    <name type="common">Bark spider</name>
    <name type="synonym">Caerostris bankana</name>
    <dbReference type="NCBI Taxonomy" id="172846"/>
    <lineage>
        <taxon>Eukaryota</taxon>
        <taxon>Metazoa</taxon>
        <taxon>Ecdysozoa</taxon>
        <taxon>Arthropoda</taxon>
        <taxon>Chelicerata</taxon>
        <taxon>Arachnida</taxon>
        <taxon>Araneae</taxon>
        <taxon>Araneomorphae</taxon>
        <taxon>Entelegynae</taxon>
        <taxon>Araneoidea</taxon>
        <taxon>Araneidae</taxon>
        <taxon>Caerostris</taxon>
    </lineage>
</organism>
<protein>
    <submittedName>
        <fullName evidence="1">Uncharacterized protein</fullName>
    </submittedName>
</protein>
<dbReference type="Proteomes" id="UP001054945">
    <property type="component" value="Unassembled WGS sequence"/>
</dbReference>
<sequence>MPVIRTNHSKWYLSKEKYGEDLYPHYCSGIGLHLHLRCSGSHLGTVKSTLPLESAEDCSRDRDARVRWDWPRKDRQSVCICITDEEKNSQWSNDFCSPRT</sequence>